<evidence type="ECO:0000259" key="7">
    <source>
        <dbReference type="SMART" id="SM00892"/>
    </source>
</evidence>
<dbReference type="GO" id="GO:0004519">
    <property type="term" value="F:endonuclease activity"/>
    <property type="evidence" value="ECO:0007669"/>
    <property type="project" value="UniProtKB-KW"/>
</dbReference>
<dbReference type="InterPro" id="IPR001604">
    <property type="entry name" value="Endo_G_ENPP1-like_dom"/>
</dbReference>
<dbReference type="GeneID" id="24130361"/>
<accession>A0A067CJX4</accession>
<dbReference type="SMART" id="SM00892">
    <property type="entry name" value="Endonuclease_NS"/>
    <property type="match status" value="1"/>
</dbReference>
<keyword evidence="5" id="KW-0732">Signal</keyword>
<evidence type="ECO:0000313" key="8">
    <source>
        <dbReference type="EMBL" id="KDO26836.1"/>
    </source>
</evidence>
<dbReference type="GO" id="GO:0003676">
    <property type="term" value="F:nucleic acid binding"/>
    <property type="evidence" value="ECO:0007669"/>
    <property type="project" value="InterPro"/>
</dbReference>
<protein>
    <submittedName>
        <fullName evidence="8">DNA/RNA non-specific endonuclease</fullName>
    </submittedName>
</protein>
<dbReference type="RefSeq" id="XP_012202482.1">
    <property type="nucleotide sequence ID" value="XM_012347092.1"/>
</dbReference>
<evidence type="ECO:0000256" key="3">
    <source>
        <dbReference type="PIRSR" id="PIRSR640255-2"/>
    </source>
</evidence>
<dbReference type="Pfam" id="PF01223">
    <property type="entry name" value="Endonuclease_NS"/>
    <property type="match status" value="1"/>
</dbReference>
<keyword evidence="8" id="KW-0540">Nuclease</keyword>
<dbReference type="OrthoDB" id="69221at2759"/>
<evidence type="ECO:0000313" key="9">
    <source>
        <dbReference type="Proteomes" id="UP000030745"/>
    </source>
</evidence>
<feature type="signal peptide" evidence="5">
    <location>
        <begin position="1"/>
        <end position="19"/>
    </location>
</feature>
<dbReference type="SUPFAM" id="SSF54060">
    <property type="entry name" value="His-Me finger endonucleases"/>
    <property type="match status" value="1"/>
</dbReference>
<proteinExistence type="inferred from homology"/>
<dbReference type="EMBL" id="KK583221">
    <property type="protein sequence ID" value="KDO26836.1"/>
    <property type="molecule type" value="Genomic_DNA"/>
</dbReference>
<dbReference type="InterPro" id="IPR020821">
    <property type="entry name" value="ENPP1-3/EXOG-like_nuc-like"/>
</dbReference>
<dbReference type="GO" id="GO:0016787">
    <property type="term" value="F:hydrolase activity"/>
    <property type="evidence" value="ECO:0007669"/>
    <property type="project" value="InterPro"/>
</dbReference>
<dbReference type="PANTHER" id="PTHR13966">
    <property type="entry name" value="ENDONUCLEASE RELATED"/>
    <property type="match status" value="1"/>
</dbReference>
<feature type="binding site" evidence="3">
    <location>
        <position position="120"/>
    </location>
    <ligand>
        <name>Mg(2+)</name>
        <dbReference type="ChEBI" id="CHEBI:18420"/>
        <note>catalytic</note>
    </ligand>
</feature>
<feature type="active site" description="Proton acceptor" evidence="2">
    <location>
        <position position="89"/>
    </location>
</feature>
<keyword evidence="8" id="KW-0255">Endonuclease</keyword>
<feature type="chain" id="PRO_5001634585" evidence="5">
    <location>
        <begin position="20"/>
        <end position="242"/>
    </location>
</feature>
<reference evidence="8 9" key="1">
    <citation type="journal article" date="2013" name="PLoS Genet.">
        <title>Distinctive expansion of potential virulence genes in the genome of the oomycete fish pathogen Saprolegnia parasitica.</title>
        <authorList>
            <person name="Jiang R.H."/>
            <person name="de Bruijn I."/>
            <person name="Haas B.J."/>
            <person name="Belmonte R."/>
            <person name="Lobach L."/>
            <person name="Christie J."/>
            <person name="van den Ackerveken G."/>
            <person name="Bottin A."/>
            <person name="Bulone V."/>
            <person name="Diaz-Moreno S.M."/>
            <person name="Dumas B."/>
            <person name="Fan L."/>
            <person name="Gaulin E."/>
            <person name="Govers F."/>
            <person name="Grenville-Briggs L.J."/>
            <person name="Horner N.R."/>
            <person name="Levin J.Z."/>
            <person name="Mammella M."/>
            <person name="Meijer H.J."/>
            <person name="Morris P."/>
            <person name="Nusbaum C."/>
            <person name="Oome S."/>
            <person name="Phillips A.J."/>
            <person name="van Rooyen D."/>
            <person name="Rzeszutek E."/>
            <person name="Saraiva M."/>
            <person name="Secombes C.J."/>
            <person name="Seidl M.F."/>
            <person name="Snel B."/>
            <person name="Stassen J.H."/>
            <person name="Sykes S."/>
            <person name="Tripathy S."/>
            <person name="van den Berg H."/>
            <person name="Vega-Arreguin J.C."/>
            <person name="Wawra S."/>
            <person name="Young S.K."/>
            <person name="Zeng Q."/>
            <person name="Dieguez-Uribeondo J."/>
            <person name="Russ C."/>
            <person name="Tyler B.M."/>
            <person name="van West P."/>
        </authorList>
    </citation>
    <scope>NUCLEOTIDE SEQUENCE [LARGE SCALE GENOMIC DNA]</scope>
    <source>
        <strain evidence="8 9">CBS 223.65</strain>
    </source>
</reference>
<sequence length="242" mass="27152">MRTAIACLAVASTAFASTACTTDRTIKYLGYELTFDCEAASPDRWTYSLGFDNGKAKRPSGYYQDPNLPPSCKQQKATSSYGNGYDRGHLVASNHMDANETTIREAHYMTNILPQISTFNQGIWQKTEEMEDCYRDLHPITTYGGVVYTDASNDIFVDKWGVKTPDFWWKVVLTKDDAGNDKIISWYFPNQANLGKLDEYLTSVSAIEKKLNDGLGPIPVPLALKEFVAPKTWDLPKNCDRS</sequence>
<dbReference type="Gene3D" id="3.40.570.10">
    <property type="entry name" value="Extracellular Endonuclease, subunit A"/>
    <property type="match status" value="1"/>
</dbReference>
<keyword evidence="3" id="KW-0479">Metal-binding</keyword>
<dbReference type="AlphaFoldDB" id="A0A067CJX4"/>
<dbReference type="GO" id="GO:0046872">
    <property type="term" value="F:metal ion binding"/>
    <property type="evidence" value="ECO:0007669"/>
    <property type="project" value="UniProtKB-KW"/>
</dbReference>
<dbReference type="STRING" id="695850.A0A067CJX4"/>
<feature type="region of interest" description="Disordered" evidence="4">
    <location>
        <begin position="60"/>
        <end position="80"/>
    </location>
</feature>
<feature type="domain" description="ENPP1-3/EXOG-like endonuclease/phosphodiesterase" evidence="6">
    <location>
        <begin position="28"/>
        <end position="222"/>
    </location>
</feature>
<evidence type="ECO:0000256" key="4">
    <source>
        <dbReference type="SAM" id="MobiDB-lite"/>
    </source>
</evidence>
<evidence type="ECO:0000256" key="1">
    <source>
        <dbReference type="ARBA" id="ARBA00010052"/>
    </source>
</evidence>
<dbReference type="PANTHER" id="PTHR13966:SF5">
    <property type="entry name" value="ENDONUCLEASE G, MITOCHONDRIAL"/>
    <property type="match status" value="1"/>
</dbReference>
<name>A0A067CJX4_SAPPC</name>
<dbReference type="PROSITE" id="PS51257">
    <property type="entry name" value="PROKAR_LIPOPROTEIN"/>
    <property type="match status" value="1"/>
</dbReference>
<dbReference type="InterPro" id="IPR044929">
    <property type="entry name" value="DNA/RNA_non-sp_Endonuclease_sf"/>
</dbReference>
<gene>
    <name evidence="8" type="ORF">SPRG_08127</name>
</gene>
<dbReference type="InterPro" id="IPR044925">
    <property type="entry name" value="His-Me_finger_sf"/>
</dbReference>
<organism evidence="8 9">
    <name type="scientific">Saprolegnia parasitica (strain CBS 223.65)</name>
    <dbReference type="NCBI Taxonomy" id="695850"/>
    <lineage>
        <taxon>Eukaryota</taxon>
        <taxon>Sar</taxon>
        <taxon>Stramenopiles</taxon>
        <taxon>Oomycota</taxon>
        <taxon>Saprolegniomycetes</taxon>
        <taxon>Saprolegniales</taxon>
        <taxon>Saprolegniaceae</taxon>
        <taxon>Saprolegnia</taxon>
    </lineage>
</organism>
<keyword evidence="8" id="KW-0378">Hydrolase</keyword>
<dbReference type="InterPro" id="IPR040255">
    <property type="entry name" value="Non-specific_endonuclease"/>
</dbReference>
<dbReference type="KEGG" id="spar:SPRG_08127"/>
<keyword evidence="9" id="KW-1185">Reference proteome</keyword>
<dbReference type="VEuPathDB" id="FungiDB:SPRG_08127"/>
<evidence type="ECO:0000256" key="5">
    <source>
        <dbReference type="SAM" id="SignalP"/>
    </source>
</evidence>
<evidence type="ECO:0000259" key="6">
    <source>
        <dbReference type="SMART" id="SM00477"/>
    </source>
</evidence>
<comment type="similarity">
    <text evidence="1">Belongs to the DNA/RNA non-specific endonuclease family.</text>
</comment>
<dbReference type="SMART" id="SM00477">
    <property type="entry name" value="NUC"/>
    <property type="match status" value="1"/>
</dbReference>
<evidence type="ECO:0000256" key="2">
    <source>
        <dbReference type="PIRSR" id="PIRSR640255-1"/>
    </source>
</evidence>
<feature type="domain" description="DNA/RNA non-specific endonuclease/pyrophosphatase/phosphodiesterase" evidence="7">
    <location>
        <begin position="27"/>
        <end position="222"/>
    </location>
</feature>
<dbReference type="Proteomes" id="UP000030745">
    <property type="component" value="Unassembled WGS sequence"/>
</dbReference>